<dbReference type="STRING" id="10195.A0A3M7QBA4"/>
<comment type="caution">
    <text evidence="3">The sequence shown here is derived from an EMBL/GenBank/DDBJ whole genome shotgun (WGS) entry which is preliminary data.</text>
</comment>
<evidence type="ECO:0000259" key="2">
    <source>
        <dbReference type="Pfam" id="PF25313"/>
    </source>
</evidence>
<dbReference type="GO" id="GO:0008360">
    <property type="term" value="P:regulation of cell shape"/>
    <property type="evidence" value="ECO:0007669"/>
    <property type="project" value="TreeGrafter"/>
</dbReference>
<proteinExistence type="predicted"/>
<sequence>PRKGAKKWPKKTRSGQVKKGGWGKKASAAEVTVECGASEWLSSVRPRKTPYVPQIGDEVVYFRQGHELYVEAVRQKNLYQIDENTLPSNKCQVKELCKITSIQIEIKPPRLVCLKLNVLEAHTGHLTGQKLTLKYHDMAGVADFVILRQHYENSLQKKWQPMDSFRSYIDDSWYYGTIEAHKPFHDQYPHSEFQCFSIVWDSGDQDALSPWDLDEVDARGDGGEDASACVLYEPSAHEWHGLDRDSQCDRILSGIEIIREL</sequence>
<dbReference type="Pfam" id="PF25313">
    <property type="entry name" value="BRWD_AD"/>
    <property type="match status" value="1"/>
</dbReference>
<protein>
    <submittedName>
        <fullName evidence="3">Bromodomain and WD repeat-containing 1 isoform X1</fullName>
    </submittedName>
</protein>
<dbReference type="InterPro" id="IPR057451">
    <property type="entry name" value="BRWD/PHIP_AD"/>
</dbReference>
<feature type="non-terminal residue" evidence="3">
    <location>
        <position position="261"/>
    </location>
</feature>
<feature type="non-terminal residue" evidence="3">
    <location>
        <position position="1"/>
    </location>
</feature>
<feature type="region of interest" description="Disordered" evidence="1">
    <location>
        <begin position="1"/>
        <end position="23"/>
    </location>
</feature>
<organism evidence="3 4">
    <name type="scientific">Brachionus plicatilis</name>
    <name type="common">Marine rotifer</name>
    <name type="synonym">Brachionus muelleri</name>
    <dbReference type="NCBI Taxonomy" id="10195"/>
    <lineage>
        <taxon>Eukaryota</taxon>
        <taxon>Metazoa</taxon>
        <taxon>Spiralia</taxon>
        <taxon>Gnathifera</taxon>
        <taxon>Rotifera</taxon>
        <taxon>Eurotatoria</taxon>
        <taxon>Monogononta</taxon>
        <taxon>Pseudotrocha</taxon>
        <taxon>Ploima</taxon>
        <taxon>Brachionidae</taxon>
        <taxon>Brachionus</taxon>
    </lineage>
</organism>
<dbReference type="InterPro" id="IPR052060">
    <property type="entry name" value="Bromo_WD_repeat"/>
</dbReference>
<accession>A0A3M7QBA4</accession>
<evidence type="ECO:0000313" key="3">
    <source>
        <dbReference type="EMBL" id="RNA08235.1"/>
    </source>
</evidence>
<dbReference type="GO" id="GO:0006357">
    <property type="term" value="P:regulation of transcription by RNA polymerase II"/>
    <property type="evidence" value="ECO:0007669"/>
    <property type="project" value="TreeGrafter"/>
</dbReference>
<feature type="compositionally biased region" description="Basic residues" evidence="1">
    <location>
        <begin position="1"/>
        <end position="13"/>
    </location>
</feature>
<evidence type="ECO:0000313" key="4">
    <source>
        <dbReference type="Proteomes" id="UP000276133"/>
    </source>
</evidence>
<dbReference type="PANTHER" id="PTHR16266">
    <property type="entry name" value="WD REPEAT DOMAIN 9"/>
    <property type="match status" value="1"/>
</dbReference>
<dbReference type="GO" id="GO:0005634">
    <property type="term" value="C:nucleus"/>
    <property type="evidence" value="ECO:0007669"/>
    <property type="project" value="TreeGrafter"/>
</dbReference>
<feature type="domain" description="BRWD/PHIP ancillary-like" evidence="2">
    <location>
        <begin position="50"/>
        <end position="217"/>
    </location>
</feature>
<dbReference type="GO" id="GO:0007010">
    <property type="term" value="P:cytoskeleton organization"/>
    <property type="evidence" value="ECO:0007669"/>
    <property type="project" value="TreeGrafter"/>
</dbReference>
<evidence type="ECO:0000256" key="1">
    <source>
        <dbReference type="SAM" id="MobiDB-lite"/>
    </source>
</evidence>
<dbReference type="EMBL" id="REGN01006807">
    <property type="protein sequence ID" value="RNA08235.1"/>
    <property type="molecule type" value="Genomic_DNA"/>
</dbReference>
<dbReference type="OrthoDB" id="10265743at2759"/>
<dbReference type="AlphaFoldDB" id="A0A3M7QBA4"/>
<dbReference type="Proteomes" id="UP000276133">
    <property type="component" value="Unassembled WGS sequence"/>
</dbReference>
<keyword evidence="4" id="KW-1185">Reference proteome</keyword>
<reference evidence="3 4" key="1">
    <citation type="journal article" date="2018" name="Sci. Rep.">
        <title>Genomic signatures of local adaptation to the degree of environmental predictability in rotifers.</title>
        <authorList>
            <person name="Franch-Gras L."/>
            <person name="Hahn C."/>
            <person name="Garcia-Roger E.M."/>
            <person name="Carmona M.J."/>
            <person name="Serra M."/>
            <person name="Gomez A."/>
        </authorList>
    </citation>
    <scope>NUCLEOTIDE SEQUENCE [LARGE SCALE GENOMIC DNA]</scope>
    <source>
        <strain evidence="3">HYR1</strain>
    </source>
</reference>
<dbReference type="PANTHER" id="PTHR16266:SF17">
    <property type="entry name" value="BRWD3"/>
    <property type="match status" value="1"/>
</dbReference>
<gene>
    <name evidence="3" type="ORF">BpHYR1_029040</name>
</gene>
<name>A0A3M7QBA4_BRAPC</name>